<dbReference type="SUPFAM" id="SSF144091">
    <property type="entry name" value="Rhomboid-like"/>
    <property type="match status" value="1"/>
</dbReference>
<keyword evidence="3 5" id="KW-1133">Transmembrane helix</keyword>
<dbReference type="GO" id="GO:0004252">
    <property type="term" value="F:serine-type endopeptidase activity"/>
    <property type="evidence" value="ECO:0007669"/>
    <property type="project" value="InterPro"/>
</dbReference>
<dbReference type="Proteomes" id="UP000041254">
    <property type="component" value="Unassembled WGS sequence"/>
</dbReference>
<dbReference type="InterPro" id="IPR035952">
    <property type="entry name" value="Rhomboid-like_sf"/>
</dbReference>
<reference evidence="7 8" key="1">
    <citation type="submission" date="2014-11" db="EMBL/GenBank/DDBJ databases">
        <authorList>
            <person name="Zhu J."/>
            <person name="Qi W."/>
            <person name="Song R."/>
        </authorList>
    </citation>
    <scope>NUCLEOTIDE SEQUENCE [LARGE SCALE GENOMIC DNA]</scope>
</reference>
<evidence type="ECO:0000256" key="3">
    <source>
        <dbReference type="ARBA" id="ARBA00022989"/>
    </source>
</evidence>
<dbReference type="Gene3D" id="1.20.1540.10">
    <property type="entry name" value="Rhomboid-like"/>
    <property type="match status" value="1"/>
</dbReference>
<evidence type="ECO:0000256" key="4">
    <source>
        <dbReference type="ARBA" id="ARBA00023136"/>
    </source>
</evidence>
<evidence type="ECO:0000259" key="6">
    <source>
        <dbReference type="Pfam" id="PF01694"/>
    </source>
</evidence>
<keyword evidence="2 5" id="KW-0812">Transmembrane</keyword>
<feature type="transmembrane region" description="Helical" evidence="5">
    <location>
        <begin position="87"/>
        <end position="106"/>
    </location>
</feature>
<comment type="subcellular location">
    <subcellularLocation>
        <location evidence="1">Membrane</location>
        <topology evidence="1">Multi-pass membrane protein</topology>
    </subcellularLocation>
</comment>
<dbReference type="InParanoid" id="A0A0G4FMU6"/>
<gene>
    <name evidence="7" type="ORF">Vbra_15807</name>
</gene>
<feature type="transmembrane region" description="Helical" evidence="5">
    <location>
        <begin position="112"/>
        <end position="131"/>
    </location>
</feature>
<keyword evidence="8" id="KW-1185">Reference proteome</keyword>
<feature type="transmembrane region" description="Helical" evidence="5">
    <location>
        <begin position="170"/>
        <end position="186"/>
    </location>
</feature>
<dbReference type="Pfam" id="PF01694">
    <property type="entry name" value="Rhomboid"/>
    <property type="match status" value="1"/>
</dbReference>
<accession>A0A0G4FMU6</accession>
<keyword evidence="4 5" id="KW-0472">Membrane</keyword>
<dbReference type="GO" id="GO:0016020">
    <property type="term" value="C:membrane"/>
    <property type="evidence" value="ECO:0007669"/>
    <property type="project" value="UniProtKB-SubCell"/>
</dbReference>
<dbReference type="InterPro" id="IPR022764">
    <property type="entry name" value="Peptidase_S54_rhomboid_dom"/>
</dbReference>
<proteinExistence type="predicted"/>
<evidence type="ECO:0000256" key="1">
    <source>
        <dbReference type="ARBA" id="ARBA00004141"/>
    </source>
</evidence>
<sequence length="270" mass="29134">MEGSSGSSSLGRTIKGHLAVHAVLQLAIWIPVMANMKFGGIRPRRGESLGGILTAPLAHASPEHAAVNALMLAIITELHLWRSFVQWVYAFIFGWVVGGFFLWVVGSPHVHTGMNGVVFALLGYLLTIVFFEKPFRIVNLALFVLGGLLYFGILQGAFPKDPRVSWQDDLTGLATGLCAALIYGKMTESYANRQRRYAQFEDERNEPKGADAVMATLPNAAPQKGQARGGGSVAPAKEDSWFARNFMAGASSRSETASTTDGRVIGHSVV</sequence>
<evidence type="ECO:0000256" key="2">
    <source>
        <dbReference type="ARBA" id="ARBA00022692"/>
    </source>
</evidence>
<feature type="transmembrane region" description="Helical" evidence="5">
    <location>
        <begin position="138"/>
        <end position="158"/>
    </location>
</feature>
<dbReference type="AlphaFoldDB" id="A0A0G4FMU6"/>
<evidence type="ECO:0000313" key="7">
    <source>
        <dbReference type="EMBL" id="CEM15574.1"/>
    </source>
</evidence>
<protein>
    <recommendedName>
        <fullName evidence="6">Peptidase S54 rhomboid domain-containing protein</fullName>
    </recommendedName>
</protein>
<organism evidence="7 8">
    <name type="scientific">Vitrella brassicaformis (strain CCMP3155)</name>
    <dbReference type="NCBI Taxonomy" id="1169540"/>
    <lineage>
        <taxon>Eukaryota</taxon>
        <taxon>Sar</taxon>
        <taxon>Alveolata</taxon>
        <taxon>Colpodellida</taxon>
        <taxon>Vitrellaceae</taxon>
        <taxon>Vitrella</taxon>
    </lineage>
</organism>
<feature type="domain" description="Peptidase S54 rhomboid" evidence="6">
    <location>
        <begin position="51"/>
        <end position="184"/>
    </location>
</feature>
<evidence type="ECO:0000256" key="5">
    <source>
        <dbReference type="SAM" id="Phobius"/>
    </source>
</evidence>
<evidence type="ECO:0000313" key="8">
    <source>
        <dbReference type="Proteomes" id="UP000041254"/>
    </source>
</evidence>
<dbReference type="VEuPathDB" id="CryptoDB:Vbra_15807"/>
<name>A0A0G4FMU6_VITBC</name>
<dbReference type="EMBL" id="CDMY01000466">
    <property type="protein sequence ID" value="CEM15574.1"/>
    <property type="molecule type" value="Genomic_DNA"/>
</dbReference>
<feature type="transmembrane region" description="Helical" evidence="5">
    <location>
        <begin position="18"/>
        <end position="36"/>
    </location>
</feature>